<name>A0A2P5XFZ9_GOSBA</name>
<reference evidence="1 2" key="1">
    <citation type="submission" date="2015-01" db="EMBL/GenBank/DDBJ databases">
        <title>Genome of allotetraploid Gossypium barbadense reveals genomic plasticity and fiber elongation in cotton evolution.</title>
        <authorList>
            <person name="Chen X."/>
            <person name="Liu X."/>
            <person name="Zhao B."/>
            <person name="Zheng H."/>
            <person name="Hu Y."/>
            <person name="Lu G."/>
            <person name="Yang C."/>
            <person name="Chen J."/>
            <person name="Shan C."/>
            <person name="Zhang L."/>
            <person name="Zhou Y."/>
            <person name="Wang L."/>
            <person name="Guo W."/>
            <person name="Bai Y."/>
            <person name="Ruan J."/>
            <person name="Shangguan X."/>
            <person name="Mao Y."/>
            <person name="Jiang J."/>
            <person name="Zhu Y."/>
            <person name="Lei J."/>
            <person name="Kang H."/>
            <person name="Chen S."/>
            <person name="He X."/>
            <person name="Wang R."/>
            <person name="Wang Y."/>
            <person name="Chen J."/>
            <person name="Wang L."/>
            <person name="Yu S."/>
            <person name="Wang B."/>
            <person name="Wei J."/>
            <person name="Song S."/>
            <person name="Lu X."/>
            <person name="Gao Z."/>
            <person name="Gu W."/>
            <person name="Deng X."/>
            <person name="Ma D."/>
            <person name="Wang S."/>
            <person name="Liang W."/>
            <person name="Fang L."/>
            <person name="Cai C."/>
            <person name="Zhu X."/>
            <person name="Zhou B."/>
            <person name="Zhang Y."/>
            <person name="Chen Z."/>
            <person name="Xu S."/>
            <person name="Zhu R."/>
            <person name="Wang S."/>
            <person name="Zhang T."/>
            <person name="Zhao G."/>
        </authorList>
    </citation>
    <scope>NUCLEOTIDE SEQUENCE [LARGE SCALE GENOMIC DNA]</scope>
    <source>
        <strain evidence="2">cv. Xinhai21</strain>
        <tissue evidence="1">Leaf</tissue>
    </source>
</reference>
<proteinExistence type="predicted"/>
<gene>
    <name evidence="1" type="ORF">GOBAR_AA18405</name>
</gene>
<dbReference type="EMBL" id="KZ664954">
    <property type="protein sequence ID" value="PPS02266.1"/>
    <property type="molecule type" value="Genomic_DNA"/>
</dbReference>
<dbReference type="AlphaFoldDB" id="A0A2P5XFZ9"/>
<dbReference type="Proteomes" id="UP000239757">
    <property type="component" value="Unassembled WGS sequence"/>
</dbReference>
<evidence type="ECO:0000313" key="1">
    <source>
        <dbReference type="EMBL" id="PPS02266.1"/>
    </source>
</evidence>
<dbReference type="OrthoDB" id="1002010at2759"/>
<evidence type="ECO:0000313" key="2">
    <source>
        <dbReference type="Proteomes" id="UP000239757"/>
    </source>
</evidence>
<protein>
    <submittedName>
        <fullName evidence="1">Uncharacterized protein</fullName>
    </submittedName>
</protein>
<sequence>MVLRIEDNMGQIDEMRNGAELENMPIKFVDGKKRQRFNLEVGDSNNNRGMLEDILVKLKELGVRLSNGEKREKGLQEYRTTEVNSRLFEFSNEEINDEVLVEITKSISKNYFRQKR</sequence>
<organism evidence="1 2">
    <name type="scientific">Gossypium barbadense</name>
    <name type="common">Sea Island cotton</name>
    <name type="synonym">Hibiscus barbadensis</name>
    <dbReference type="NCBI Taxonomy" id="3634"/>
    <lineage>
        <taxon>Eukaryota</taxon>
        <taxon>Viridiplantae</taxon>
        <taxon>Streptophyta</taxon>
        <taxon>Embryophyta</taxon>
        <taxon>Tracheophyta</taxon>
        <taxon>Spermatophyta</taxon>
        <taxon>Magnoliopsida</taxon>
        <taxon>eudicotyledons</taxon>
        <taxon>Gunneridae</taxon>
        <taxon>Pentapetalae</taxon>
        <taxon>rosids</taxon>
        <taxon>malvids</taxon>
        <taxon>Malvales</taxon>
        <taxon>Malvaceae</taxon>
        <taxon>Malvoideae</taxon>
        <taxon>Gossypium</taxon>
    </lineage>
</organism>
<accession>A0A2P5XFZ9</accession>